<dbReference type="Proteomes" id="UP000077177">
    <property type="component" value="Chromosome"/>
</dbReference>
<dbReference type="GO" id="GO:0016740">
    <property type="term" value="F:transferase activity"/>
    <property type="evidence" value="ECO:0007669"/>
    <property type="project" value="UniProtKB-KW"/>
</dbReference>
<gene>
    <name evidence="1" type="ORF">SY85_20275</name>
</gene>
<dbReference type="RefSeq" id="WP_066406968.1">
    <property type="nucleotide sequence ID" value="NZ_CP011390.1"/>
</dbReference>
<dbReference type="AlphaFoldDB" id="A0A172TZN2"/>
<dbReference type="STRING" id="1492898.SY85_20275"/>
<reference evidence="1 2" key="2">
    <citation type="journal article" date="2016" name="Int. J. Syst. Evol. Microbiol.">
        <title>Flavisolibacter tropicus sp. nov., isolated from tropical soil.</title>
        <authorList>
            <person name="Lee J.J."/>
            <person name="Kang M.S."/>
            <person name="Kim G.S."/>
            <person name="Lee C.S."/>
            <person name="Lim S."/>
            <person name="Lee J."/>
            <person name="Roh S.H."/>
            <person name="Kang H."/>
            <person name="Ha J.M."/>
            <person name="Bae S."/>
            <person name="Jung H.Y."/>
            <person name="Kim M.K."/>
        </authorList>
    </citation>
    <scope>NUCLEOTIDE SEQUENCE [LARGE SCALE GENOMIC DNA]</scope>
    <source>
        <strain evidence="1 2">LCS9</strain>
    </source>
</reference>
<protein>
    <submittedName>
        <fullName evidence="1">Group 1 glycosyl transferase</fullName>
    </submittedName>
</protein>
<dbReference type="PANTHER" id="PTHR12526:SF630">
    <property type="entry name" value="GLYCOSYLTRANSFERASE"/>
    <property type="match status" value="1"/>
</dbReference>
<accession>A0A172TZN2</accession>
<dbReference type="EMBL" id="CP011390">
    <property type="protein sequence ID" value="ANE52466.1"/>
    <property type="molecule type" value="Genomic_DNA"/>
</dbReference>
<dbReference type="PANTHER" id="PTHR12526">
    <property type="entry name" value="GLYCOSYLTRANSFERASE"/>
    <property type="match status" value="1"/>
</dbReference>
<dbReference type="Pfam" id="PF13692">
    <property type="entry name" value="Glyco_trans_1_4"/>
    <property type="match status" value="1"/>
</dbReference>
<proteinExistence type="predicted"/>
<dbReference type="CDD" id="cd03801">
    <property type="entry name" value="GT4_PimA-like"/>
    <property type="match status" value="1"/>
</dbReference>
<organism evidence="1 2">
    <name type="scientific">Flavisolibacter tropicus</name>
    <dbReference type="NCBI Taxonomy" id="1492898"/>
    <lineage>
        <taxon>Bacteria</taxon>
        <taxon>Pseudomonadati</taxon>
        <taxon>Bacteroidota</taxon>
        <taxon>Chitinophagia</taxon>
        <taxon>Chitinophagales</taxon>
        <taxon>Chitinophagaceae</taxon>
        <taxon>Flavisolibacter</taxon>
    </lineage>
</organism>
<dbReference type="SUPFAM" id="SSF53756">
    <property type="entry name" value="UDP-Glycosyltransferase/glycogen phosphorylase"/>
    <property type="match status" value="1"/>
</dbReference>
<keyword evidence="1" id="KW-0808">Transferase</keyword>
<sequence>MPEKKRVLFLVPYPLHRAPSQRFRVELFLPILKQQGVNYRLRPFMDEATWEVLYKSGSPLQKVWGVVKGFIKRIKDVVFIVPQYDYIFIHREATPIGPPIVEFIVSKLWRKKIIYDFDDAIWIPNTTQENKIVNWVKAFWKVKYICKWSYKVVGGNDYLCQFAKQYNKNVVLIPTCVDTVNQHNQLKEQQTERVVIGWTGSHSTMKFLDEIIEVLSRITEEFNVDILIISNKAPQFTIKNLRFIPWQEATEVEDLLQMNIGVMPLEADPWCEGKCGFKLIQYMALGIPAVASPIGVNKQIIDEGQNGFLCNTKEEWYNTIALLIQDVEKRRLLGTKGQAKIKAQFSIQANAGAFVDLFN</sequence>
<keyword evidence="2" id="KW-1185">Reference proteome</keyword>
<dbReference type="KEGG" id="fla:SY85_20275"/>
<dbReference type="OrthoDB" id="9815351at2"/>
<evidence type="ECO:0000313" key="1">
    <source>
        <dbReference type="EMBL" id="ANE52466.1"/>
    </source>
</evidence>
<reference evidence="2" key="1">
    <citation type="submission" date="2015-01" db="EMBL/GenBank/DDBJ databases">
        <title>Flavisolibacter sp./LCS9/ whole genome sequencing.</title>
        <authorList>
            <person name="Kim M.K."/>
            <person name="Srinivasan S."/>
            <person name="Lee J.-J."/>
        </authorList>
    </citation>
    <scope>NUCLEOTIDE SEQUENCE [LARGE SCALE GENOMIC DNA]</scope>
    <source>
        <strain evidence="2">LCS9</strain>
    </source>
</reference>
<evidence type="ECO:0000313" key="2">
    <source>
        <dbReference type="Proteomes" id="UP000077177"/>
    </source>
</evidence>
<name>A0A172TZN2_9BACT</name>
<dbReference type="Gene3D" id="3.40.50.2000">
    <property type="entry name" value="Glycogen Phosphorylase B"/>
    <property type="match status" value="2"/>
</dbReference>